<feature type="transmembrane region" description="Helical" evidence="5">
    <location>
        <begin position="238"/>
        <end position="259"/>
    </location>
</feature>
<evidence type="ECO:0000313" key="8">
    <source>
        <dbReference type="EMBL" id="TDW89567.1"/>
    </source>
</evidence>
<evidence type="ECO:0000256" key="3">
    <source>
        <dbReference type="ARBA" id="ARBA00022989"/>
    </source>
</evidence>
<evidence type="ECO:0000313" key="9">
    <source>
        <dbReference type="Proteomes" id="UP000295060"/>
    </source>
</evidence>
<evidence type="ECO:0000256" key="6">
    <source>
        <dbReference type="SAM" id="SignalP"/>
    </source>
</evidence>
<dbReference type="PANTHER" id="PTHR23534:SF1">
    <property type="entry name" value="MAJOR FACILITATOR SUPERFAMILY PROTEIN"/>
    <property type="match status" value="1"/>
</dbReference>
<keyword evidence="6" id="KW-0732">Signal</keyword>
<feature type="transmembrane region" description="Helical" evidence="5">
    <location>
        <begin position="164"/>
        <end position="184"/>
    </location>
</feature>
<feature type="transmembrane region" description="Helical" evidence="5">
    <location>
        <begin position="350"/>
        <end position="367"/>
    </location>
</feature>
<dbReference type="InterPro" id="IPR011701">
    <property type="entry name" value="MFS"/>
</dbReference>
<evidence type="ECO:0000259" key="7">
    <source>
        <dbReference type="PROSITE" id="PS50850"/>
    </source>
</evidence>
<organism evidence="8 9">
    <name type="scientific">Kribbella pratensis</name>
    <dbReference type="NCBI Taxonomy" id="2512112"/>
    <lineage>
        <taxon>Bacteria</taxon>
        <taxon>Bacillati</taxon>
        <taxon>Actinomycetota</taxon>
        <taxon>Actinomycetes</taxon>
        <taxon>Propionibacteriales</taxon>
        <taxon>Kribbellaceae</taxon>
        <taxon>Kribbella</taxon>
    </lineage>
</organism>
<dbReference type="Proteomes" id="UP000295060">
    <property type="component" value="Unassembled WGS sequence"/>
</dbReference>
<dbReference type="Gene3D" id="1.20.1250.20">
    <property type="entry name" value="MFS general substrate transporter like domains"/>
    <property type="match status" value="2"/>
</dbReference>
<feature type="signal peptide" evidence="6">
    <location>
        <begin position="1"/>
        <end position="28"/>
    </location>
</feature>
<evidence type="ECO:0000256" key="2">
    <source>
        <dbReference type="ARBA" id="ARBA00022692"/>
    </source>
</evidence>
<dbReference type="InterPro" id="IPR020846">
    <property type="entry name" value="MFS_dom"/>
</dbReference>
<dbReference type="Pfam" id="PF07690">
    <property type="entry name" value="MFS_1"/>
    <property type="match status" value="1"/>
</dbReference>
<feature type="transmembrane region" description="Helical" evidence="5">
    <location>
        <begin position="31"/>
        <end position="54"/>
    </location>
</feature>
<evidence type="ECO:0000256" key="1">
    <source>
        <dbReference type="ARBA" id="ARBA00004651"/>
    </source>
</evidence>
<name>A0ABY2FDY8_9ACTN</name>
<dbReference type="RefSeq" id="WP_134129908.1">
    <property type="nucleotide sequence ID" value="NZ_SODU01000002.1"/>
</dbReference>
<comment type="subcellular location">
    <subcellularLocation>
        <location evidence="1">Cell membrane</location>
        <topology evidence="1">Multi-pass membrane protein</topology>
    </subcellularLocation>
</comment>
<keyword evidence="3 5" id="KW-1133">Transmembrane helix</keyword>
<dbReference type="PROSITE" id="PS50850">
    <property type="entry name" value="MFS"/>
    <property type="match status" value="1"/>
</dbReference>
<feature type="domain" description="Major facilitator superfamily (MFS) profile" evidence="7">
    <location>
        <begin position="1"/>
        <end position="377"/>
    </location>
</feature>
<feature type="transmembrane region" description="Helical" evidence="5">
    <location>
        <begin position="271"/>
        <end position="291"/>
    </location>
</feature>
<feature type="transmembrane region" description="Helical" evidence="5">
    <location>
        <begin position="126"/>
        <end position="144"/>
    </location>
</feature>
<gene>
    <name evidence="8" type="ORF">EV137_3363</name>
</gene>
<accession>A0ABY2FDY8</accession>
<comment type="caution">
    <text evidence="8">The sequence shown here is derived from an EMBL/GenBank/DDBJ whole genome shotgun (WGS) entry which is preliminary data.</text>
</comment>
<dbReference type="SUPFAM" id="SSF103473">
    <property type="entry name" value="MFS general substrate transporter"/>
    <property type="match status" value="1"/>
</dbReference>
<protein>
    <submittedName>
        <fullName evidence="8">MFS transporter</fullName>
    </submittedName>
</protein>
<dbReference type="PANTHER" id="PTHR23534">
    <property type="entry name" value="MFS PERMEASE"/>
    <property type="match status" value="1"/>
</dbReference>
<keyword evidence="2 5" id="KW-0812">Transmembrane</keyword>
<feature type="chain" id="PRO_5045856976" evidence="6">
    <location>
        <begin position="29"/>
        <end position="377"/>
    </location>
</feature>
<proteinExistence type="predicted"/>
<evidence type="ECO:0000256" key="4">
    <source>
        <dbReference type="ARBA" id="ARBA00023136"/>
    </source>
</evidence>
<dbReference type="InterPro" id="IPR036259">
    <property type="entry name" value="MFS_trans_sf"/>
</dbReference>
<feature type="transmembrane region" description="Helical" evidence="5">
    <location>
        <begin position="205"/>
        <end position="226"/>
    </location>
</feature>
<keyword evidence="4 5" id="KW-0472">Membrane</keyword>
<feature type="transmembrane region" description="Helical" evidence="5">
    <location>
        <begin position="92"/>
        <end position="114"/>
    </location>
</feature>
<feature type="transmembrane region" description="Helical" evidence="5">
    <location>
        <begin position="66"/>
        <end position="86"/>
    </location>
</feature>
<sequence>MLVPVVLAAALMNAAMVAASAVSTILTADELGSSLAGVPNTAGVLGTAAGAIAVGRWSTRLGRAHALRLGYGVGVAGGALTVVAAVGAPVVLLFAGMFLLGAGNAASLLSRYAAGEAVPDSRRASAMSAVVWASTAGAAGGPFLLAPSQSFAAAFGLPQVAGPFLLAVAAVFGALVASTYIRTVHVAEQPAQTRLDRPAESRRTSVLLAAGVMIAGHLVMVALMSAVPVHTHHHGDGLGLLGLMLSAHTLGMFALSPLTGWWIDRTGPQPVMVAGLLLLIGSAVLTTQSGAAFTPALFLLGYAWNLCYLGGSARLLGTPFESKVESSIWAISALAAASSPWLYTLGGYPLLTVISVVLAVPLLLLVLRRTAPRIARS</sequence>
<dbReference type="EMBL" id="SODU01000002">
    <property type="protein sequence ID" value="TDW89567.1"/>
    <property type="molecule type" value="Genomic_DNA"/>
</dbReference>
<keyword evidence="9" id="KW-1185">Reference proteome</keyword>
<evidence type="ECO:0000256" key="5">
    <source>
        <dbReference type="SAM" id="Phobius"/>
    </source>
</evidence>
<reference evidence="8 9" key="1">
    <citation type="submission" date="2019-03" db="EMBL/GenBank/DDBJ databases">
        <title>Genomic Encyclopedia of Type Strains, Phase III (KMG-III): the genomes of soil and plant-associated and newly described type strains.</title>
        <authorList>
            <person name="Whitman W."/>
        </authorList>
    </citation>
    <scope>NUCLEOTIDE SEQUENCE [LARGE SCALE GENOMIC DNA]</scope>
    <source>
        <strain evidence="8 9">VKMAc-2574</strain>
    </source>
</reference>